<reference evidence="2 3" key="1">
    <citation type="journal article" date="2018" name="Mycol. Prog.">
        <title>Coniella lustricola, a new species from submerged detritus.</title>
        <authorList>
            <person name="Raudabaugh D.B."/>
            <person name="Iturriaga T."/>
            <person name="Carver A."/>
            <person name="Mondo S."/>
            <person name="Pangilinan J."/>
            <person name="Lipzen A."/>
            <person name="He G."/>
            <person name="Amirebrahimi M."/>
            <person name="Grigoriev I.V."/>
            <person name="Miller A.N."/>
        </authorList>
    </citation>
    <scope>NUCLEOTIDE SEQUENCE [LARGE SCALE GENOMIC DNA]</scope>
    <source>
        <strain evidence="2 3">B22-T-1</strain>
    </source>
</reference>
<gene>
    <name evidence="2" type="ORF">BD289DRAFT_426827</name>
</gene>
<dbReference type="InParanoid" id="A0A2T3AG23"/>
<evidence type="ECO:0000256" key="1">
    <source>
        <dbReference type="SAM" id="SignalP"/>
    </source>
</evidence>
<evidence type="ECO:0000313" key="3">
    <source>
        <dbReference type="Proteomes" id="UP000241462"/>
    </source>
</evidence>
<dbReference type="EMBL" id="KZ678395">
    <property type="protein sequence ID" value="PSR97044.1"/>
    <property type="molecule type" value="Genomic_DNA"/>
</dbReference>
<evidence type="ECO:0000313" key="2">
    <source>
        <dbReference type="EMBL" id="PSR97044.1"/>
    </source>
</evidence>
<proteinExistence type="predicted"/>
<sequence length="82" mass="9161">MHAGTFCTMSLLFLPHLSSSSKQAHIYAKERNIPKIHKRSSQFKPACVLCTMSPFGGKLSCRANSTPFGAFFVLSIDRIERK</sequence>
<keyword evidence="3" id="KW-1185">Reference proteome</keyword>
<feature type="chain" id="PRO_5015474246" description="Secreted protein" evidence="1">
    <location>
        <begin position="20"/>
        <end position="82"/>
    </location>
</feature>
<dbReference type="Proteomes" id="UP000241462">
    <property type="component" value="Unassembled WGS sequence"/>
</dbReference>
<keyword evidence="1" id="KW-0732">Signal</keyword>
<organism evidence="2 3">
    <name type="scientific">Coniella lustricola</name>
    <dbReference type="NCBI Taxonomy" id="2025994"/>
    <lineage>
        <taxon>Eukaryota</taxon>
        <taxon>Fungi</taxon>
        <taxon>Dikarya</taxon>
        <taxon>Ascomycota</taxon>
        <taxon>Pezizomycotina</taxon>
        <taxon>Sordariomycetes</taxon>
        <taxon>Sordariomycetidae</taxon>
        <taxon>Diaporthales</taxon>
        <taxon>Schizoparmaceae</taxon>
        <taxon>Coniella</taxon>
    </lineage>
</organism>
<evidence type="ECO:0008006" key="4">
    <source>
        <dbReference type="Google" id="ProtNLM"/>
    </source>
</evidence>
<accession>A0A2T3AG23</accession>
<name>A0A2T3AG23_9PEZI</name>
<protein>
    <recommendedName>
        <fullName evidence="4">Secreted protein</fullName>
    </recommendedName>
</protein>
<feature type="signal peptide" evidence="1">
    <location>
        <begin position="1"/>
        <end position="19"/>
    </location>
</feature>
<dbReference type="AlphaFoldDB" id="A0A2T3AG23"/>